<accession>A0A7X2ZBZ2</accession>
<comment type="caution">
    <text evidence="1">The sequence shown here is derived from an EMBL/GenBank/DDBJ whole genome shotgun (WGS) entry which is preliminary data.</text>
</comment>
<dbReference type="Gene3D" id="3.40.190.10">
    <property type="entry name" value="Periplasmic binding protein-like II"/>
    <property type="match status" value="2"/>
</dbReference>
<dbReference type="PANTHER" id="PTHR43649:SF12">
    <property type="entry name" value="DIACETYLCHITOBIOSE BINDING PROTEIN DASA"/>
    <property type="match status" value="1"/>
</dbReference>
<dbReference type="EMBL" id="WNZX01000012">
    <property type="protein sequence ID" value="MUG72047.1"/>
    <property type="molecule type" value="Genomic_DNA"/>
</dbReference>
<dbReference type="AlphaFoldDB" id="A0A7X2ZBZ2"/>
<keyword evidence="2" id="KW-1185">Reference proteome</keyword>
<dbReference type="Pfam" id="PF01547">
    <property type="entry name" value="SBP_bac_1"/>
    <property type="match status" value="1"/>
</dbReference>
<name>A0A7X2ZBZ2_9BACL</name>
<proteinExistence type="predicted"/>
<dbReference type="Proteomes" id="UP000450917">
    <property type="component" value="Unassembled WGS sequence"/>
</dbReference>
<protein>
    <submittedName>
        <fullName evidence="1">Extracellular solute-binding protein</fullName>
    </submittedName>
</protein>
<sequence>MLLTAGAVIGCSAAADRDVSDPTSPAAGNPFTGQSITVYMGNSAAADTIKSLLPEFEAQTGLKVDLLSFTNEQLSQKLSVQLTAGSSSPDVFMIRPLEELRLFDKNGWLQPLDEYVRRDPGYDFDDFFQSAIDSTTTGGRLTSIPLSTEQQILYYRKDLFEQAGLAVPRTLDELEAAARRLHDPASGVYGFVARGQRNALVTQLSSFLYSEGGDFQKNDLAAINTPEAIRGMTRYIRLLKNYGPPGVFNMGWQQAAGVFALGKAALYTDASAIYTNVINSGQSAIGDKIGYAMFPAGQAGAKPFNITAWGLAMSAASGRKEAAWSFIQWATSKDLVMHSQQRGNPGARQSVWNDPQGVSGFPAAYIPVVTESMRVGVGHDRPQVINVGEAREIIGDIVIQGLLGEDIKAAADKANISFQSLIDKEKSR</sequence>
<dbReference type="InterPro" id="IPR006059">
    <property type="entry name" value="SBP"/>
</dbReference>
<dbReference type="PANTHER" id="PTHR43649">
    <property type="entry name" value="ARABINOSE-BINDING PROTEIN-RELATED"/>
    <property type="match status" value="1"/>
</dbReference>
<reference evidence="1 2" key="1">
    <citation type="submission" date="2019-11" db="EMBL/GenBank/DDBJ databases">
        <title>Draft genome sequences of five Paenibacillus species of dairy origin.</title>
        <authorList>
            <person name="Olajide A.M."/>
            <person name="Chen S."/>
            <person name="Lapointe G."/>
        </authorList>
    </citation>
    <scope>NUCLEOTIDE SEQUENCE [LARGE SCALE GENOMIC DNA]</scope>
    <source>
        <strain evidence="1 2">2CS3</strain>
    </source>
</reference>
<dbReference type="CDD" id="cd13585">
    <property type="entry name" value="PBP2_TMBP_like"/>
    <property type="match status" value="1"/>
</dbReference>
<evidence type="ECO:0000313" key="2">
    <source>
        <dbReference type="Proteomes" id="UP000450917"/>
    </source>
</evidence>
<evidence type="ECO:0000313" key="1">
    <source>
        <dbReference type="EMBL" id="MUG72047.1"/>
    </source>
</evidence>
<dbReference type="SUPFAM" id="SSF53850">
    <property type="entry name" value="Periplasmic binding protein-like II"/>
    <property type="match status" value="1"/>
</dbReference>
<dbReference type="InterPro" id="IPR050490">
    <property type="entry name" value="Bact_solute-bd_prot1"/>
</dbReference>
<gene>
    <name evidence="1" type="ORF">GNP93_15350</name>
</gene>
<organism evidence="1 2">
    <name type="scientific">Paenibacillus validus</name>
    <dbReference type="NCBI Taxonomy" id="44253"/>
    <lineage>
        <taxon>Bacteria</taxon>
        <taxon>Bacillati</taxon>
        <taxon>Bacillota</taxon>
        <taxon>Bacilli</taxon>
        <taxon>Bacillales</taxon>
        <taxon>Paenibacillaceae</taxon>
        <taxon>Paenibacillus</taxon>
    </lineage>
</organism>